<organism evidence="8 9">
    <name type="scientific">Vogesella oryzagri</name>
    <dbReference type="NCBI Taxonomy" id="3160864"/>
    <lineage>
        <taxon>Bacteria</taxon>
        <taxon>Pseudomonadati</taxon>
        <taxon>Pseudomonadota</taxon>
        <taxon>Betaproteobacteria</taxon>
        <taxon>Neisseriales</taxon>
        <taxon>Chromobacteriaceae</taxon>
        <taxon>Vogesella</taxon>
    </lineage>
</organism>
<evidence type="ECO:0000256" key="4">
    <source>
        <dbReference type="ARBA" id="ARBA00022989"/>
    </source>
</evidence>
<feature type="transmembrane region" description="Helical" evidence="6">
    <location>
        <begin position="52"/>
        <end position="72"/>
    </location>
</feature>
<evidence type="ECO:0000256" key="6">
    <source>
        <dbReference type="SAM" id="Phobius"/>
    </source>
</evidence>
<comment type="caution">
    <text evidence="8">The sequence shown here is derived from an EMBL/GenBank/DDBJ whole genome shotgun (WGS) entry which is preliminary data.</text>
</comment>
<evidence type="ECO:0000256" key="1">
    <source>
        <dbReference type="ARBA" id="ARBA00004651"/>
    </source>
</evidence>
<dbReference type="CDD" id="cd17473">
    <property type="entry name" value="MFS_arabinose_efflux_permease_like"/>
    <property type="match status" value="1"/>
</dbReference>
<feature type="transmembrane region" description="Helical" evidence="6">
    <location>
        <begin position="282"/>
        <end position="303"/>
    </location>
</feature>
<keyword evidence="4 6" id="KW-1133">Transmembrane helix</keyword>
<dbReference type="InterPro" id="IPR036259">
    <property type="entry name" value="MFS_trans_sf"/>
</dbReference>
<feature type="transmembrane region" description="Helical" evidence="6">
    <location>
        <begin position="254"/>
        <end position="275"/>
    </location>
</feature>
<keyword evidence="3 6" id="KW-0812">Transmembrane</keyword>
<dbReference type="PANTHER" id="PTHR43124">
    <property type="entry name" value="PURINE EFFLUX PUMP PBUE"/>
    <property type="match status" value="1"/>
</dbReference>
<dbReference type="SUPFAM" id="SSF103473">
    <property type="entry name" value="MFS general substrate transporter"/>
    <property type="match status" value="1"/>
</dbReference>
<dbReference type="PANTHER" id="PTHR43124:SF3">
    <property type="entry name" value="CHLORAMPHENICOL EFFLUX PUMP RV0191"/>
    <property type="match status" value="1"/>
</dbReference>
<evidence type="ECO:0000313" key="8">
    <source>
        <dbReference type="EMBL" id="MEQ6290577.1"/>
    </source>
</evidence>
<evidence type="ECO:0000313" key="9">
    <source>
        <dbReference type="Proteomes" id="UP001433638"/>
    </source>
</evidence>
<evidence type="ECO:0000256" key="2">
    <source>
        <dbReference type="ARBA" id="ARBA00022475"/>
    </source>
</evidence>
<protein>
    <submittedName>
        <fullName evidence="8">MFS transporter</fullName>
    </submittedName>
</protein>
<dbReference type="PROSITE" id="PS50850">
    <property type="entry name" value="MFS"/>
    <property type="match status" value="1"/>
</dbReference>
<dbReference type="InterPro" id="IPR050189">
    <property type="entry name" value="MFS_Efflux_Transporters"/>
</dbReference>
<feature type="transmembrane region" description="Helical" evidence="6">
    <location>
        <begin position="84"/>
        <end position="102"/>
    </location>
</feature>
<dbReference type="EMBL" id="JBEFLD010000004">
    <property type="protein sequence ID" value="MEQ6290577.1"/>
    <property type="molecule type" value="Genomic_DNA"/>
</dbReference>
<evidence type="ECO:0000256" key="3">
    <source>
        <dbReference type="ARBA" id="ARBA00022692"/>
    </source>
</evidence>
<feature type="transmembrane region" description="Helical" evidence="6">
    <location>
        <begin position="341"/>
        <end position="365"/>
    </location>
</feature>
<feature type="transmembrane region" description="Helical" evidence="6">
    <location>
        <begin position="171"/>
        <end position="191"/>
    </location>
</feature>
<dbReference type="Pfam" id="PF07690">
    <property type="entry name" value="MFS_1"/>
    <property type="match status" value="1"/>
</dbReference>
<feature type="transmembrane region" description="Helical" evidence="6">
    <location>
        <begin position="371"/>
        <end position="391"/>
    </location>
</feature>
<feature type="domain" description="Major facilitator superfamily (MFS) profile" evidence="7">
    <location>
        <begin position="15"/>
        <end position="397"/>
    </location>
</feature>
<dbReference type="InterPro" id="IPR005829">
    <property type="entry name" value="Sugar_transporter_CS"/>
</dbReference>
<feature type="transmembrane region" description="Helical" evidence="6">
    <location>
        <begin position="16"/>
        <end position="37"/>
    </location>
</feature>
<accession>A0ABV1M2Y1</accession>
<evidence type="ECO:0000259" key="7">
    <source>
        <dbReference type="PROSITE" id="PS50850"/>
    </source>
</evidence>
<feature type="transmembrane region" description="Helical" evidence="6">
    <location>
        <begin position="218"/>
        <end position="242"/>
    </location>
</feature>
<name>A0ABV1M2Y1_9NEIS</name>
<feature type="transmembrane region" description="Helical" evidence="6">
    <location>
        <begin position="309"/>
        <end position="329"/>
    </location>
</feature>
<feature type="transmembrane region" description="Helical" evidence="6">
    <location>
        <begin position="108"/>
        <end position="130"/>
    </location>
</feature>
<sequence length="417" mass="43700">MTSTQLHAPVARPLHAYLLLLCGCMSVLAAVVIAPILPKMQTHFAGVERVEFLVPMVLTAPGLVIAALSLFIGAVADKVGRKRLLVVALVAYAAFGVSPLWIDSLHTIFATRIGVGLAEAVIMTCCTALIGDYFRGAQRERYLALNTTFASTSAVIFIAIGGALGEFGWRIPFGVYAISLLLAPLTLLLLWEPAKRRAANVVQAPEADELSWSARRQLGICGVTLAGGIAFMAVQVHIAYLLQSVGVVSSAQVGLIASLAQVAVVVGSLLFRSVLRRGLSTVARLGLSFGIVAGGYLLAGSAYSPEQVTIGAVLTGIGCGILMPTLQVWNMNTLPQSHRALGTGAWMAAFFLGQFLTPLVVVGLAGYSGGIAAAIKVMGATLAPVALLLLLQASRQRQAGASLIRKHDKNIRPLGND</sequence>
<gene>
    <name evidence="8" type="ORF">ABNW52_08115</name>
</gene>
<keyword evidence="5 6" id="KW-0472">Membrane</keyword>
<dbReference type="InterPro" id="IPR011701">
    <property type="entry name" value="MFS"/>
</dbReference>
<keyword evidence="9" id="KW-1185">Reference proteome</keyword>
<dbReference type="Proteomes" id="UP001433638">
    <property type="component" value="Unassembled WGS sequence"/>
</dbReference>
<reference evidence="8" key="1">
    <citation type="submission" date="2024-06" db="EMBL/GenBank/DDBJ databases">
        <title>Genome sequence of Vogesella sp. MAHUQ-64.</title>
        <authorList>
            <person name="Huq M.A."/>
        </authorList>
    </citation>
    <scope>NUCLEOTIDE SEQUENCE</scope>
    <source>
        <strain evidence="8">MAHUQ-64</strain>
    </source>
</reference>
<evidence type="ECO:0000256" key="5">
    <source>
        <dbReference type="ARBA" id="ARBA00023136"/>
    </source>
</evidence>
<dbReference type="PROSITE" id="PS00216">
    <property type="entry name" value="SUGAR_TRANSPORT_1"/>
    <property type="match status" value="1"/>
</dbReference>
<proteinExistence type="predicted"/>
<dbReference type="RefSeq" id="WP_349586200.1">
    <property type="nucleotide sequence ID" value="NZ_JBEFLD010000004.1"/>
</dbReference>
<comment type="subcellular location">
    <subcellularLocation>
        <location evidence="1">Cell membrane</location>
        <topology evidence="1">Multi-pass membrane protein</topology>
    </subcellularLocation>
</comment>
<keyword evidence="2" id="KW-1003">Cell membrane</keyword>
<dbReference type="Gene3D" id="1.20.1250.20">
    <property type="entry name" value="MFS general substrate transporter like domains"/>
    <property type="match status" value="1"/>
</dbReference>
<feature type="transmembrane region" description="Helical" evidence="6">
    <location>
        <begin position="142"/>
        <end position="165"/>
    </location>
</feature>
<dbReference type="InterPro" id="IPR020846">
    <property type="entry name" value="MFS_dom"/>
</dbReference>